<dbReference type="EMBL" id="JATAAI010000006">
    <property type="protein sequence ID" value="KAK1744715.1"/>
    <property type="molecule type" value="Genomic_DNA"/>
</dbReference>
<comment type="similarity">
    <text evidence="2">Belongs to the amino acid/polyamine transporter 2 family.</text>
</comment>
<accession>A0AAD8YFW6</accession>
<comment type="caution">
    <text evidence="10">The sequence shown here is derived from an EMBL/GenBank/DDBJ whole genome shotgun (WGS) entry which is preliminary data.</text>
</comment>
<feature type="transmembrane region" description="Helical" evidence="8">
    <location>
        <begin position="208"/>
        <end position="226"/>
    </location>
</feature>
<evidence type="ECO:0000256" key="2">
    <source>
        <dbReference type="ARBA" id="ARBA00008066"/>
    </source>
</evidence>
<feature type="transmembrane region" description="Helical" evidence="8">
    <location>
        <begin position="286"/>
        <end position="309"/>
    </location>
</feature>
<feature type="domain" description="Amino acid transporter transmembrane" evidence="9">
    <location>
        <begin position="61"/>
        <end position="421"/>
    </location>
</feature>
<dbReference type="GO" id="GO:0016020">
    <property type="term" value="C:membrane"/>
    <property type="evidence" value="ECO:0007669"/>
    <property type="project" value="UniProtKB-SubCell"/>
</dbReference>
<feature type="transmembrane region" description="Helical" evidence="8">
    <location>
        <begin position="138"/>
        <end position="160"/>
    </location>
</feature>
<keyword evidence="11" id="KW-1185">Reference proteome</keyword>
<comment type="subcellular location">
    <subcellularLocation>
        <location evidence="1">Membrane</location>
        <topology evidence="1">Multi-pass membrane protein</topology>
    </subcellularLocation>
</comment>
<dbReference type="PANTHER" id="PTHR22950">
    <property type="entry name" value="AMINO ACID TRANSPORTER"/>
    <property type="match status" value="1"/>
</dbReference>
<evidence type="ECO:0000256" key="4">
    <source>
        <dbReference type="ARBA" id="ARBA00022692"/>
    </source>
</evidence>
<feature type="transmembrane region" description="Helical" evidence="8">
    <location>
        <begin position="417"/>
        <end position="436"/>
    </location>
</feature>
<feature type="transmembrane region" description="Helical" evidence="8">
    <location>
        <begin position="246"/>
        <end position="265"/>
    </location>
</feature>
<keyword evidence="6 8" id="KW-1133">Transmembrane helix</keyword>
<proteinExistence type="inferred from homology"/>
<dbReference type="Pfam" id="PF01490">
    <property type="entry name" value="Aa_trans"/>
    <property type="match status" value="1"/>
</dbReference>
<dbReference type="GO" id="GO:0015179">
    <property type="term" value="F:L-amino acid transmembrane transporter activity"/>
    <property type="evidence" value="ECO:0007669"/>
    <property type="project" value="TreeGrafter"/>
</dbReference>
<sequence>MEATRLDPFNKPNRSIEHLIDIDVTMTVQSAVERSPFLRPSNPRLIKKAQQSQITKTQERKSSLLGAYTNLCNVTMGAGIVGMPYAIKEAGLVPGTVMIIICAFLTDYSLRQLISVGKVADVNSYETLMEASFGRPGFIFLSVNMFLLSLGSMIAYLIIIKDTLPVLLQVAPDDEDTKRMIMFISSLFIILPLSMQRDISDLEKTSKFNVILNTIMVSLVAGFSPIKESVSASGGIMQLLSDEKILDISTFFIGFGVCSFAFVCQDSSFIIAGSMSKPTKFRWKKVTQGAMLTCVILELTMGVSGYLAYQKNAVGNILNNMNTHHWSGVASRSILCATMFFAYPINLYIGRHACMVLFFKGVSAHEGDDARVLARRDRRIILTLVLYISSLLPAIFLEKTGNVLAATGAIGGSSLAYIGPGASFLAVWGHLFLDLVRSRWHDPSRRCYGFPRKDGQQNETAIEANEETSIGDVFFWFALGMPIWCSVARIGEKQLAAHFEREMLISPGIIKPRRVSVNPIRTGTPMVHTQLIPPSKLIPGGSLETSSLLDPNSATIYGSSQDNPQDKEMQPMDRIDSFTSVEVKIEMDKTVPTIMEFWVAIGYIILGLVAMIFGLGSIIVQH</sequence>
<organism evidence="10 11">
    <name type="scientific">Skeletonema marinoi</name>
    <dbReference type="NCBI Taxonomy" id="267567"/>
    <lineage>
        <taxon>Eukaryota</taxon>
        <taxon>Sar</taxon>
        <taxon>Stramenopiles</taxon>
        <taxon>Ochrophyta</taxon>
        <taxon>Bacillariophyta</taxon>
        <taxon>Coscinodiscophyceae</taxon>
        <taxon>Thalassiosirophycidae</taxon>
        <taxon>Thalassiosirales</taxon>
        <taxon>Skeletonemataceae</taxon>
        <taxon>Skeletonema</taxon>
        <taxon>Skeletonema marinoi-dohrnii complex</taxon>
    </lineage>
</organism>
<feature type="transmembrane region" description="Helical" evidence="8">
    <location>
        <begin position="65"/>
        <end position="86"/>
    </location>
</feature>
<evidence type="ECO:0000313" key="11">
    <source>
        <dbReference type="Proteomes" id="UP001224775"/>
    </source>
</evidence>
<feature type="transmembrane region" description="Helical" evidence="8">
    <location>
        <begin position="329"/>
        <end position="349"/>
    </location>
</feature>
<evidence type="ECO:0000256" key="8">
    <source>
        <dbReference type="SAM" id="Phobius"/>
    </source>
</evidence>
<evidence type="ECO:0000256" key="6">
    <source>
        <dbReference type="ARBA" id="ARBA00022989"/>
    </source>
</evidence>
<keyword evidence="7 8" id="KW-0472">Membrane</keyword>
<feature type="transmembrane region" description="Helical" evidence="8">
    <location>
        <begin position="597"/>
        <end position="620"/>
    </location>
</feature>
<keyword evidence="3" id="KW-0813">Transport</keyword>
<dbReference type="Proteomes" id="UP001224775">
    <property type="component" value="Unassembled WGS sequence"/>
</dbReference>
<evidence type="ECO:0000313" key="10">
    <source>
        <dbReference type="EMBL" id="KAK1744715.1"/>
    </source>
</evidence>
<evidence type="ECO:0000256" key="7">
    <source>
        <dbReference type="ARBA" id="ARBA00023136"/>
    </source>
</evidence>
<feature type="transmembrane region" description="Helical" evidence="8">
    <location>
        <begin position="180"/>
        <end position="196"/>
    </location>
</feature>
<name>A0AAD8YFW6_9STRA</name>
<evidence type="ECO:0000256" key="1">
    <source>
        <dbReference type="ARBA" id="ARBA00004141"/>
    </source>
</evidence>
<gene>
    <name evidence="10" type="ORF">QTG54_004006</name>
</gene>
<evidence type="ECO:0000256" key="3">
    <source>
        <dbReference type="ARBA" id="ARBA00022448"/>
    </source>
</evidence>
<dbReference type="PANTHER" id="PTHR22950:SF458">
    <property type="entry name" value="SODIUM-COUPLED NEUTRAL AMINO ACID TRANSPORTER 11-RELATED"/>
    <property type="match status" value="1"/>
</dbReference>
<reference evidence="10" key="1">
    <citation type="submission" date="2023-06" db="EMBL/GenBank/DDBJ databases">
        <title>Survivors Of The Sea: Transcriptome response of Skeletonema marinoi to long-term dormancy.</title>
        <authorList>
            <person name="Pinder M.I.M."/>
            <person name="Kourtchenko O."/>
            <person name="Robertson E.K."/>
            <person name="Larsson T."/>
            <person name="Maumus F."/>
            <person name="Osuna-Cruz C.M."/>
            <person name="Vancaester E."/>
            <person name="Stenow R."/>
            <person name="Vandepoele K."/>
            <person name="Ploug H."/>
            <person name="Bruchert V."/>
            <person name="Godhe A."/>
            <person name="Topel M."/>
        </authorList>
    </citation>
    <scope>NUCLEOTIDE SEQUENCE</scope>
    <source>
        <strain evidence="10">R05AC</strain>
    </source>
</reference>
<evidence type="ECO:0000256" key="5">
    <source>
        <dbReference type="ARBA" id="ARBA00022970"/>
    </source>
</evidence>
<dbReference type="AlphaFoldDB" id="A0AAD8YFW6"/>
<dbReference type="InterPro" id="IPR013057">
    <property type="entry name" value="AA_transpt_TM"/>
</dbReference>
<evidence type="ECO:0000259" key="9">
    <source>
        <dbReference type="Pfam" id="PF01490"/>
    </source>
</evidence>
<keyword evidence="5" id="KW-0029">Amino-acid transport</keyword>
<protein>
    <submittedName>
        <fullName evidence="10">Transmembrane amino acid transporter protein</fullName>
    </submittedName>
</protein>
<feature type="transmembrane region" description="Helical" evidence="8">
    <location>
        <begin position="92"/>
        <end position="110"/>
    </location>
</feature>
<feature type="transmembrane region" description="Helical" evidence="8">
    <location>
        <begin position="380"/>
        <end position="397"/>
    </location>
</feature>
<keyword evidence="4 8" id="KW-0812">Transmembrane</keyword>